<name>A0A2S8BDT8_9MYCO</name>
<protein>
    <submittedName>
        <fullName evidence="2">Serine/threonine-protein kinase PknH</fullName>
        <ecNumber evidence="2">2.7.11.1</ecNumber>
    </submittedName>
</protein>
<dbReference type="Gene3D" id="3.40.1000.70">
    <property type="entry name" value="PknH-like extracellular domain"/>
    <property type="match status" value="1"/>
</dbReference>
<evidence type="ECO:0000259" key="1">
    <source>
        <dbReference type="Pfam" id="PF14032"/>
    </source>
</evidence>
<evidence type="ECO:0000313" key="3">
    <source>
        <dbReference type="Proteomes" id="UP000238296"/>
    </source>
</evidence>
<keyword evidence="2" id="KW-0418">Kinase</keyword>
<dbReference type="Pfam" id="PF14032">
    <property type="entry name" value="PknH_C"/>
    <property type="match status" value="1"/>
</dbReference>
<organism evidence="2 3">
    <name type="scientific">Mycobacterium talmoniae</name>
    <dbReference type="NCBI Taxonomy" id="1858794"/>
    <lineage>
        <taxon>Bacteria</taxon>
        <taxon>Bacillati</taxon>
        <taxon>Actinomycetota</taxon>
        <taxon>Actinomycetes</taxon>
        <taxon>Mycobacteriales</taxon>
        <taxon>Mycobacteriaceae</taxon>
        <taxon>Mycobacterium</taxon>
    </lineage>
</organism>
<dbReference type="GO" id="GO:0004674">
    <property type="term" value="F:protein serine/threonine kinase activity"/>
    <property type="evidence" value="ECO:0007669"/>
    <property type="project" value="UniProtKB-EC"/>
</dbReference>
<comment type="caution">
    <text evidence="2">The sequence shown here is derived from an EMBL/GenBank/DDBJ whole genome shotgun (WGS) entry which is preliminary data.</text>
</comment>
<feature type="domain" description="PknH-like extracellular" evidence="1">
    <location>
        <begin position="2"/>
        <end position="186"/>
    </location>
</feature>
<dbReference type="InterPro" id="IPR038232">
    <property type="entry name" value="PknH-like_Extracell_sf"/>
</dbReference>
<dbReference type="AlphaFoldDB" id="A0A2S8BDT8"/>
<gene>
    <name evidence="2" type="primary">pknH_8</name>
    <name evidence="2" type="ORF">C1Y40_05004</name>
</gene>
<sequence length="188" mass="19605">MAAAELAGLLLSADEVSSIMGTPLQADPVRNALWDDQSSVSDKGCLSAWMPVQAATYDGSGWSDTRSQVVKQVGATHDAVSVAQGLIAYPSQDAARPTVLSLPDQWKACAGRTFTVSNPNGAQPWTFGQEGMPAPGLYTITVTKQGGSNVCGRALMLRANVIIDVMACAPGLTTQNVDIANKIAAKIQ</sequence>
<evidence type="ECO:0000313" key="2">
    <source>
        <dbReference type="EMBL" id="PQM44831.1"/>
    </source>
</evidence>
<dbReference type="Proteomes" id="UP000238296">
    <property type="component" value="Unassembled WGS sequence"/>
</dbReference>
<keyword evidence="2" id="KW-0808">Transferase</keyword>
<reference evidence="2 3" key="1">
    <citation type="journal article" date="2017" name="Int. J. Syst. Evol. Microbiol.">
        <title>Mycobacterium talmoniae sp. nov., a slowly growing mycobacterium isolated from human respiratory samples.</title>
        <authorList>
            <person name="Davidson R.M."/>
            <person name="DeGroote M.A."/>
            <person name="Marola J.L."/>
            <person name="Buss S."/>
            <person name="Jones V."/>
            <person name="McNeil M.R."/>
            <person name="Freifeld A.G."/>
            <person name="Elaine Epperson L."/>
            <person name="Hasan N.A."/>
            <person name="Jackson M."/>
            <person name="Iwen P.C."/>
            <person name="Salfinger M."/>
            <person name="Strong M."/>
        </authorList>
    </citation>
    <scope>NUCLEOTIDE SEQUENCE [LARGE SCALE GENOMIC DNA]</scope>
    <source>
        <strain evidence="2 3">ATCC BAA-2683</strain>
    </source>
</reference>
<proteinExistence type="predicted"/>
<dbReference type="EMBL" id="PPEA01000706">
    <property type="protein sequence ID" value="PQM44831.1"/>
    <property type="molecule type" value="Genomic_DNA"/>
</dbReference>
<dbReference type="EC" id="2.7.11.1" evidence="2"/>
<accession>A0A2S8BDT8</accession>
<dbReference type="InterPro" id="IPR026954">
    <property type="entry name" value="PknH-like_Extracell"/>
</dbReference>